<feature type="domain" description="HTH araC/xylS-type" evidence="5">
    <location>
        <begin position="172"/>
        <end position="270"/>
    </location>
</feature>
<dbReference type="PANTHER" id="PTHR46796:SF6">
    <property type="entry name" value="ARAC SUBFAMILY"/>
    <property type="match status" value="1"/>
</dbReference>
<organism evidence="6 7">
    <name type="scientific">Microbacterium salsuginis</name>
    <dbReference type="NCBI Taxonomy" id="2722803"/>
    <lineage>
        <taxon>Bacteria</taxon>
        <taxon>Bacillati</taxon>
        <taxon>Actinomycetota</taxon>
        <taxon>Actinomycetes</taxon>
        <taxon>Micrococcales</taxon>
        <taxon>Microbacteriaceae</taxon>
        <taxon>Microbacterium</taxon>
    </lineage>
</organism>
<dbReference type="SUPFAM" id="SSF46689">
    <property type="entry name" value="Homeodomain-like"/>
    <property type="match status" value="2"/>
</dbReference>
<proteinExistence type="predicted"/>
<dbReference type="RefSeq" id="WP_168911767.1">
    <property type="nucleotide sequence ID" value="NZ_JABACI010000001.1"/>
</dbReference>
<dbReference type="InterPro" id="IPR009057">
    <property type="entry name" value="Homeodomain-like_sf"/>
</dbReference>
<evidence type="ECO:0000256" key="1">
    <source>
        <dbReference type="ARBA" id="ARBA00023015"/>
    </source>
</evidence>
<reference evidence="6 7" key="1">
    <citation type="submission" date="2020-04" db="EMBL/GenBank/DDBJ databases">
        <title>CFH 90308 Microbacterium sp.</title>
        <authorList>
            <person name="Nie G."/>
            <person name="Ming H."/>
            <person name="Xia T."/>
        </authorList>
    </citation>
    <scope>NUCLEOTIDE SEQUENCE [LARGE SCALE GENOMIC DNA]</scope>
    <source>
        <strain evidence="6 7">CFH 90308</strain>
    </source>
</reference>
<evidence type="ECO:0000256" key="2">
    <source>
        <dbReference type="ARBA" id="ARBA00023125"/>
    </source>
</evidence>
<keyword evidence="1" id="KW-0805">Transcription regulation</keyword>
<evidence type="ECO:0000313" key="6">
    <source>
        <dbReference type="EMBL" id="NLP83348.1"/>
    </source>
</evidence>
<comment type="caution">
    <text evidence="6">The sequence shown here is derived from an EMBL/GenBank/DDBJ whole genome shotgun (WGS) entry which is preliminary data.</text>
</comment>
<keyword evidence="3" id="KW-0010">Activator</keyword>
<dbReference type="SUPFAM" id="SSF51215">
    <property type="entry name" value="Regulatory protein AraC"/>
    <property type="match status" value="1"/>
</dbReference>
<name>A0ABX1KBI6_9MICO</name>
<evidence type="ECO:0000256" key="4">
    <source>
        <dbReference type="ARBA" id="ARBA00023163"/>
    </source>
</evidence>
<dbReference type="PROSITE" id="PS01124">
    <property type="entry name" value="HTH_ARAC_FAMILY_2"/>
    <property type="match status" value="1"/>
</dbReference>
<sequence length="293" mass="32259">MVDERILVSEIDPLSRRLTLRNCSAQPLKQDPASRIGPRLQQQIQMVLVHVGGMTVHIADGRSYDVSAGQMCILLPGHTETIRFPTDVVTTQTVIRGDPDGLTPEMSAWLEALRPTRNLSAALTYLSREAVATVQTRLTAKGALVDALGTALLWRFIAEFENYPAALPERIEEARLFIHQHLEDDVGLNDIARAAHVTPAHLIRLFREHIGTTPTKYLWDRRVTLGMELLTSSGMPISIVARRSGFKTSFHFARKIKEASGLSPTQLREAAWSAAHAPAVQSGPISHSEPVSG</sequence>
<protein>
    <submittedName>
        <fullName evidence="6">Helix-turn-helix transcriptional regulator</fullName>
    </submittedName>
</protein>
<evidence type="ECO:0000256" key="3">
    <source>
        <dbReference type="ARBA" id="ARBA00023159"/>
    </source>
</evidence>
<dbReference type="SMART" id="SM00342">
    <property type="entry name" value="HTH_ARAC"/>
    <property type="match status" value="1"/>
</dbReference>
<evidence type="ECO:0000313" key="7">
    <source>
        <dbReference type="Proteomes" id="UP001429745"/>
    </source>
</evidence>
<dbReference type="PROSITE" id="PS00041">
    <property type="entry name" value="HTH_ARAC_FAMILY_1"/>
    <property type="match status" value="1"/>
</dbReference>
<dbReference type="InterPro" id="IPR037923">
    <property type="entry name" value="HTH-like"/>
</dbReference>
<dbReference type="Proteomes" id="UP001429745">
    <property type="component" value="Unassembled WGS sequence"/>
</dbReference>
<dbReference type="InterPro" id="IPR018060">
    <property type="entry name" value="HTH_AraC"/>
</dbReference>
<keyword evidence="2" id="KW-0238">DNA-binding</keyword>
<keyword evidence="4" id="KW-0804">Transcription</keyword>
<dbReference type="InterPro" id="IPR050204">
    <property type="entry name" value="AraC_XylS_family_regulators"/>
</dbReference>
<keyword evidence="7" id="KW-1185">Reference proteome</keyword>
<dbReference type="EMBL" id="JABACI010000001">
    <property type="protein sequence ID" value="NLP83348.1"/>
    <property type="molecule type" value="Genomic_DNA"/>
</dbReference>
<dbReference type="InterPro" id="IPR018062">
    <property type="entry name" value="HTH_AraC-typ_CS"/>
</dbReference>
<gene>
    <name evidence="6" type="ORF">HF576_05780</name>
</gene>
<dbReference type="Pfam" id="PF12833">
    <property type="entry name" value="HTH_18"/>
    <property type="match status" value="1"/>
</dbReference>
<dbReference type="PANTHER" id="PTHR46796">
    <property type="entry name" value="HTH-TYPE TRANSCRIPTIONAL ACTIVATOR RHAS-RELATED"/>
    <property type="match status" value="1"/>
</dbReference>
<accession>A0ABX1KBI6</accession>
<evidence type="ECO:0000259" key="5">
    <source>
        <dbReference type="PROSITE" id="PS01124"/>
    </source>
</evidence>
<dbReference type="Gene3D" id="1.10.10.60">
    <property type="entry name" value="Homeodomain-like"/>
    <property type="match status" value="2"/>
</dbReference>